<evidence type="ECO:0000256" key="11">
    <source>
        <dbReference type="ARBA" id="ARBA00023160"/>
    </source>
</evidence>
<dbReference type="PROSITE" id="PS51393">
    <property type="entry name" value="LIPOXYGENASE_3"/>
    <property type="match status" value="1"/>
</dbReference>
<dbReference type="AlphaFoldDB" id="A0ABD1XLD5"/>
<evidence type="ECO:0000256" key="7">
    <source>
        <dbReference type="ARBA" id="ARBA00022964"/>
    </source>
</evidence>
<dbReference type="Pfam" id="PF01477">
    <property type="entry name" value="PLAT"/>
    <property type="match status" value="1"/>
</dbReference>
<comment type="similarity">
    <text evidence="2 13">Belongs to the lipoxygenase family.</text>
</comment>
<gene>
    <name evidence="17" type="ORF">R1flu_026911</name>
</gene>
<keyword evidence="5" id="KW-0925">Oxylipin biosynthesis</keyword>
<evidence type="ECO:0000256" key="12">
    <source>
        <dbReference type="PROSITE-ProRule" id="PRU00152"/>
    </source>
</evidence>
<evidence type="ECO:0000259" key="15">
    <source>
        <dbReference type="PROSITE" id="PS50095"/>
    </source>
</evidence>
<dbReference type="Gene3D" id="4.10.375.10">
    <property type="entry name" value="Lipoxygenase-1, Domain 2"/>
    <property type="match status" value="1"/>
</dbReference>
<keyword evidence="18" id="KW-1185">Reference proteome</keyword>
<evidence type="ECO:0000313" key="18">
    <source>
        <dbReference type="Proteomes" id="UP001605036"/>
    </source>
</evidence>
<keyword evidence="4 13" id="KW-0479">Metal-binding</keyword>
<comment type="caution">
    <text evidence="12">Lacks conserved residue(s) required for the propagation of feature annotation.</text>
</comment>
<dbReference type="EMBL" id="JBHFFA010000008">
    <property type="protein sequence ID" value="KAL2608338.1"/>
    <property type="molecule type" value="Genomic_DNA"/>
</dbReference>
<dbReference type="GO" id="GO:0046872">
    <property type="term" value="F:metal ion binding"/>
    <property type="evidence" value="ECO:0007669"/>
    <property type="project" value="UniProtKB-KW"/>
</dbReference>
<comment type="cofactor">
    <cofactor evidence="1 13">
        <name>Fe cation</name>
        <dbReference type="ChEBI" id="CHEBI:24875"/>
    </cofactor>
</comment>
<evidence type="ECO:0000256" key="10">
    <source>
        <dbReference type="ARBA" id="ARBA00023098"/>
    </source>
</evidence>
<comment type="caution">
    <text evidence="17">The sequence shown here is derived from an EMBL/GenBank/DDBJ whole genome shotgun (WGS) entry which is preliminary data.</text>
</comment>
<dbReference type="GO" id="GO:0051213">
    <property type="term" value="F:dioxygenase activity"/>
    <property type="evidence" value="ECO:0007669"/>
    <property type="project" value="UniProtKB-KW"/>
</dbReference>
<evidence type="ECO:0000256" key="6">
    <source>
        <dbReference type="ARBA" id="ARBA00022832"/>
    </source>
</evidence>
<dbReference type="PROSITE" id="PS00711">
    <property type="entry name" value="LIPOXYGENASE_1"/>
    <property type="match status" value="1"/>
</dbReference>
<accession>A0ABD1XLD5</accession>
<dbReference type="Gene3D" id="1.20.245.10">
    <property type="entry name" value="Lipoxygenase-1, Domain 5"/>
    <property type="match status" value="1"/>
</dbReference>
<dbReference type="InterPro" id="IPR013819">
    <property type="entry name" value="LipOase_C"/>
</dbReference>
<dbReference type="SUPFAM" id="SSF48484">
    <property type="entry name" value="Lipoxigenase"/>
    <property type="match status" value="1"/>
</dbReference>
<evidence type="ECO:0008006" key="19">
    <source>
        <dbReference type="Google" id="ProtNLM"/>
    </source>
</evidence>
<dbReference type="PANTHER" id="PTHR11771">
    <property type="entry name" value="LIPOXYGENASE"/>
    <property type="match status" value="1"/>
</dbReference>
<dbReference type="InterPro" id="IPR020833">
    <property type="entry name" value="LipOase_Fe_BS"/>
</dbReference>
<dbReference type="SUPFAM" id="SSF49723">
    <property type="entry name" value="Lipase/lipooxygenase domain (PLAT/LH2 domain)"/>
    <property type="match status" value="1"/>
</dbReference>
<keyword evidence="11" id="KW-0275">Fatty acid biosynthesis</keyword>
<proteinExistence type="inferred from homology"/>
<evidence type="ECO:0000256" key="2">
    <source>
        <dbReference type="ARBA" id="ARBA00009419"/>
    </source>
</evidence>
<sequence length="912" mass="101600">MSGRKKSTGENGGPNKPLVGGLSDLVRCAGGGGSGDERDGGGSASGVRHITGTVVILKKYVLDLVDTASSLVDTTLDLLGYKVEFQLVSVDLDPETNAPKLSRKTKISNWATQGNVGGSVIASEDFVYKIRFKVADDFGEPGAVLVRNNHRTHFFLQSITLEYPPTATAAAGVETSSSIIKFPCNSWIYNTYYYTKDRVFFSNKVHLPGATPPGLKALREQELELLRGDGTGERQYWDRIYDYDVYNDLGNVDNPRPVLGTMKFPYPRRCRTGRAKSEADPSSEMSIEEGTSLMYVPRDERFTRVKNSGFLASGVKSVVHFIIPALTSIFDGTPNEFDSMEDVKSLYINGVDLHGYVNENKPDYRTNSKLPQENPYVLLQTIFSADGSDKSLLRFPLPQLLTVDDTAWLSDEEYGRQTLSGINPCVIRALEVFPPISSLDPSVYGRATALQENHILPNLEGLTVTEALKQKRLFTIDYHDIYMPYLERINLAKDGGKAYAPRSIFFYTKEGTMKPIAIELSVPPHSGSTSAIRRIFLPPAAGSTEKDYCWELAKIHANSIDFGYHELVTHWLRSHAVMEPIIIASNRQLSRMHPLFNLLLPCFKNTLNINAIAWQSLINATGIIEDNFSPGKCSMEMSAVTFQATWRFDTQALPQDLISRGMAVPADDSYPGGVKLVVEDYPFAKDGLELWDGIKMWIAKYVSIMYKDSDELIQADTELQSWWKELVNVGFADMKSAPWWPKPNSCKSLVEILTTISWIAGPHHAAVNFGQYAYAGFMPNKPSMTRKFIPEKNSPEYAQLLSNPEKYFLSTTNTQLSATIVMAVIELLSTHAVDEEYQGYRNSDMWTSDEQVKAAFADFTNSMNNLEKKISERNRDPSLKNRHGTTNIPYTLLFPTSTSGLTGQGVPYSTSI</sequence>
<keyword evidence="9 13" id="KW-0408">Iron</keyword>
<dbReference type="Gene3D" id="2.60.60.20">
    <property type="entry name" value="PLAT/LH2 domain"/>
    <property type="match status" value="1"/>
</dbReference>
<dbReference type="InterPro" id="IPR001246">
    <property type="entry name" value="LipOase_plant"/>
</dbReference>
<feature type="domain" description="Lipoxygenase" evidence="16">
    <location>
        <begin position="205"/>
        <end position="912"/>
    </location>
</feature>
<evidence type="ECO:0000256" key="8">
    <source>
        <dbReference type="ARBA" id="ARBA00023002"/>
    </source>
</evidence>
<evidence type="ECO:0000256" key="9">
    <source>
        <dbReference type="ARBA" id="ARBA00023004"/>
    </source>
</evidence>
<dbReference type="GO" id="GO:0031408">
    <property type="term" value="P:oxylipin biosynthetic process"/>
    <property type="evidence" value="ECO:0007669"/>
    <property type="project" value="UniProtKB-KW"/>
</dbReference>
<name>A0ABD1XLD5_9MARC</name>
<dbReference type="InterPro" id="IPR036392">
    <property type="entry name" value="PLAT/LH2_dom_sf"/>
</dbReference>
<dbReference type="SMART" id="SM00308">
    <property type="entry name" value="LH2"/>
    <property type="match status" value="1"/>
</dbReference>
<reference evidence="17 18" key="1">
    <citation type="submission" date="2024-09" db="EMBL/GenBank/DDBJ databases">
        <title>Chromosome-scale assembly of Riccia fluitans.</title>
        <authorList>
            <person name="Paukszto L."/>
            <person name="Sawicki J."/>
            <person name="Karawczyk K."/>
            <person name="Piernik-Szablinska J."/>
            <person name="Szczecinska M."/>
            <person name="Mazdziarz M."/>
        </authorList>
    </citation>
    <scope>NUCLEOTIDE SEQUENCE [LARGE SCALE GENOMIC DNA]</scope>
    <source>
        <strain evidence="17">Rf_01</strain>
        <tissue evidence="17">Aerial parts of the thallus</tissue>
    </source>
</reference>
<keyword evidence="8 13" id="KW-0560">Oxidoreductase</keyword>
<evidence type="ECO:0000259" key="16">
    <source>
        <dbReference type="PROSITE" id="PS51393"/>
    </source>
</evidence>
<dbReference type="PRINTS" id="PR00468">
    <property type="entry name" value="PLTLPOXGNASE"/>
</dbReference>
<dbReference type="PROSITE" id="PS50095">
    <property type="entry name" value="PLAT"/>
    <property type="match status" value="1"/>
</dbReference>
<keyword evidence="10" id="KW-0443">Lipid metabolism</keyword>
<dbReference type="GO" id="GO:0006633">
    <property type="term" value="P:fatty acid biosynthetic process"/>
    <property type="evidence" value="ECO:0007669"/>
    <property type="project" value="UniProtKB-KW"/>
</dbReference>
<dbReference type="Pfam" id="PF00305">
    <property type="entry name" value="Lipoxygenase"/>
    <property type="match status" value="1"/>
</dbReference>
<feature type="domain" description="PLAT" evidence="15">
    <location>
        <begin position="79"/>
        <end position="202"/>
    </location>
</feature>
<evidence type="ECO:0000256" key="1">
    <source>
        <dbReference type="ARBA" id="ARBA00001962"/>
    </source>
</evidence>
<keyword evidence="3" id="KW-0444">Lipid biosynthesis</keyword>
<evidence type="ECO:0000313" key="17">
    <source>
        <dbReference type="EMBL" id="KAL2608338.1"/>
    </source>
</evidence>
<dbReference type="InterPro" id="IPR001024">
    <property type="entry name" value="PLAT/LH2_dom"/>
</dbReference>
<feature type="region of interest" description="Disordered" evidence="14">
    <location>
        <begin position="1"/>
        <end position="20"/>
    </location>
</feature>
<dbReference type="InterPro" id="IPR036226">
    <property type="entry name" value="LipOase_C_sf"/>
</dbReference>
<keyword evidence="7 13" id="KW-0223">Dioxygenase</keyword>
<evidence type="ECO:0000256" key="14">
    <source>
        <dbReference type="SAM" id="MobiDB-lite"/>
    </source>
</evidence>
<dbReference type="PRINTS" id="PR00087">
    <property type="entry name" value="LIPOXYGENASE"/>
</dbReference>
<evidence type="ECO:0000256" key="13">
    <source>
        <dbReference type="RuleBase" id="RU003974"/>
    </source>
</evidence>
<keyword evidence="6" id="KW-0276">Fatty acid metabolism</keyword>
<protein>
    <recommendedName>
        <fullName evidence="19">Lipoxygenase</fullName>
    </recommendedName>
</protein>
<dbReference type="Proteomes" id="UP001605036">
    <property type="component" value="Unassembled WGS sequence"/>
</dbReference>
<organism evidence="17 18">
    <name type="scientific">Riccia fluitans</name>
    <dbReference type="NCBI Taxonomy" id="41844"/>
    <lineage>
        <taxon>Eukaryota</taxon>
        <taxon>Viridiplantae</taxon>
        <taxon>Streptophyta</taxon>
        <taxon>Embryophyta</taxon>
        <taxon>Marchantiophyta</taxon>
        <taxon>Marchantiopsida</taxon>
        <taxon>Marchantiidae</taxon>
        <taxon>Marchantiales</taxon>
        <taxon>Ricciaceae</taxon>
        <taxon>Riccia</taxon>
    </lineage>
</organism>
<dbReference type="InterPro" id="IPR027433">
    <property type="entry name" value="Lipoxygenase_dom_3"/>
</dbReference>
<dbReference type="InterPro" id="IPR000907">
    <property type="entry name" value="LipOase"/>
</dbReference>
<dbReference type="Gene3D" id="4.10.372.10">
    <property type="entry name" value="Lipoxygenase-1, Domain 3"/>
    <property type="match status" value="1"/>
</dbReference>
<dbReference type="Gene3D" id="3.10.450.60">
    <property type="match status" value="1"/>
</dbReference>
<evidence type="ECO:0000256" key="3">
    <source>
        <dbReference type="ARBA" id="ARBA00022516"/>
    </source>
</evidence>
<evidence type="ECO:0000256" key="5">
    <source>
        <dbReference type="ARBA" id="ARBA00022767"/>
    </source>
</evidence>
<evidence type="ECO:0000256" key="4">
    <source>
        <dbReference type="ARBA" id="ARBA00022723"/>
    </source>
</evidence>